<dbReference type="AlphaFoldDB" id="A0A2M4DQB2"/>
<evidence type="ECO:0000313" key="5">
    <source>
        <dbReference type="EMBL" id="MBW79754.1"/>
    </source>
</evidence>
<evidence type="ECO:0000256" key="3">
    <source>
        <dbReference type="SAM" id="SignalP"/>
    </source>
</evidence>
<feature type="compositionally biased region" description="Acidic residues" evidence="2">
    <location>
        <begin position="212"/>
        <end position="221"/>
    </location>
</feature>
<dbReference type="PRINTS" id="PR01273">
    <property type="entry name" value="INVTBRTCOLOR"/>
</dbReference>
<dbReference type="EMBL" id="GGFL01015576">
    <property type="protein sequence ID" value="MBW79754.1"/>
    <property type="molecule type" value="Transcribed_RNA"/>
</dbReference>
<dbReference type="GO" id="GO:0000302">
    <property type="term" value="P:response to reactive oxygen species"/>
    <property type="evidence" value="ECO:0007669"/>
    <property type="project" value="TreeGrafter"/>
</dbReference>
<dbReference type="GO" id="GO:0031409">
    <property type="term" value="F:pigment binding"/>
    <property type="evidence" value="ECO:0007669"/>
    <property type="project" value="InterPro"/>
</dbReference>
<feature type="domain" description="Lipocalin/cytosolic fatty-acid binding" evidence="4">
    <location>
        <begin position="47"/>
        <end position="166"/>
    </location>
</feature>
<dbReference type="VEuPathDB" id="VectorBase:ADAR2_002876"/>
<proteinExistence type="predicted"/>
<organism evidence="5">
    <name type="scientific">Anopheles darlingi</name>
    <name type="common">Mosquito</name>
    <dbReference type="NCBI Taxonomy" id="43151"/>
    <lineage>
        <taxon>Eukaryota</taxon>
        <taxon>Metazoa</taxon>
        <taxon>Ecdysozoa</taxon>
        <taxon>Arthropoda</taxon>
        <taxon>Hexapoda</taxon>
        <taxon>Insecta</taxon>
        <taxon>Pterygota</taxon>
        <taxon>Neoptera</taxon>
        <taxon>Endopterygota</taxon>
        <taxon>Diptera</taxon>
        <taxon>Nematocera</taxon>
        <taxon>Culicoidea</taxon>
        <taxon>Culicidae</taxon>
        <taxon>Anophelinae</taxon>
        <taxon>Anopheles</taxon>
    </lineage>
</organism>
<keyword evidence="5" id="KW-0449">Lipoprotein</keyword>
<keyword evidence="1" id="KW-1015">Disulfide bond</keyword>
<dbReference type="InterPro" id="IPR000566">
    <property type="entry name" value="Lipocln_cytosolic_FA-bd_dom"/>
</dbReference>
<dbReference type="PANTHER" id="PTHR10612:SF62">
    <property type="entry name" value="LIPOCALIN_CYTOSOLIC FATTY-ACID BINDING DOMAIN-CONTAINING PROTEIN"/>
    <property type="match status" value="1"/>
</dbReference>
<dbReference type="Pfam" id="PF00061">
    <property type="entry name" value="Lipocalin"/>
    <property type="match status" value="1"/>
</dbReference>
<name>A0A2M4DQB2_ANODA</name>
<evidence type="ECO:0000256" key="2">
    <source>
        <dbReference type="SAM" id="MobiDB-lite"/>
    </source>
</evidence>
<feature type="signal peptide" evidence="3">
    <location>
        <begin position="1"/>
        <end position="22"/>
    </location>
</feature>
<dbReference type="InterPro" id="IPR012674">
    <property type="entry name" value="Calycin"/>
</dbReference>
<protein>
    <submittedName>
        <fullName evidence="5">Putative apolipoprotein d/lipocalin</fullName>
    </submittedName>
</protein>
<dbReference type="PANTHER" id="PTHR10612">
    <property type="entry name" value="APOLIPOPROTEIN D"/>
    <property type="match status" value="1"/>
</dbReference>
<accession>A0A2M4DQB2</accession>
<feature type="chain" id="PRO_5014597869" evidence="3">
    <location>
        <begin position="23"/>
        <end position="257"/>
    </location>
</feature>
<dbReference type="GO" id="GO:0005737">
    <property type="term" value="C:cytoplasm"/>
    <property type="evidence" value="ECO:0007669"/>
    <property type="project" value="TreeGrafter"/>
</dbReference>
<sequence>MKTTSGYVILMLMCLLGTICIAKDVTTTKSCLTFDHTFTLKVEKFMGKWYEIRRLYDPLDPEQEDCVVVNYWLLENGSFDILKSFRMAKDGHPIYAVGFAELTANNESGVPQFFERINTTNTADSDISFNIVTTDYENYAILYSCTPINSTHHLEASWVLGRSPILEHRDDMMVNFGLEFFIKRAEDEWRVTDHSRQFCKPSVVKGLEMEDITEEDSDETSNEDHYENSGGSPSVASPRILFWFGLLSRVIVLLSGL</sequence>
<evidence type="ECO:0000256" key="1">
    <source>
        <dbReference type="ARBA" id="ARBA00023157"/>
    </source>
</evidence>
<feature type="region of interest" description="Disordered" evidence="2">
    <location>
        <begin position="212"/>
        <end position="233"/>
    </location>
</feature>
<dbReference type="VEuPathDB" id="VectorBase:ADAC007359"/>
<dbReference type="SUPFAM" id="SSF50814">
    <property type="entry name" value="Lipocalins"/>
    <property type="match status" value="1"/>
</dbReference>
<keyword evidence="3" id="KW-0732">Signal</keyword>
<dbReference type="GO" id="GO:0006629">
    <property type="term" value="P:lipid metabolic process"/>
    <property type="evidence" value="ECO:0007669"/>
    <property type="project" value="TreeGrafter"/>
</dbReference>
<dbReference type="InterPro" id="IPR003057">
    <property type="entry name" value="Invtbrt_color"/>
</dbReference>
<reference evidence="5" key="1">
    <citation type="submission" date="2018-01" db="EMBL/GenBank/DDBJ databases">
        <title>An insight into the sialome of Amazonian anophelines.</title>
        <authorList>
            <person name="Ribeiro J.M."/>
            <person name="Scarpassa V."/>
            <person name="Calvo E."/>
        </authorList>
    </citation>
    <scope>NUCLEOTIDE SEQUENCE</scope>
</reference>
<dbReference type="Gene3D" id="2.40.128.20">
    <property type="match status" value="1"/>
</dbReference>
<evidence type="ECO:0000259" key="4">
    <source>
        <dbReference type="Pfam" id="PF00061"/>
    </source>
</evidence>